<proteinExistence type="predicted"/>
<name>A0AAU8MUG7_9GAMM</name>
<reference evidence="1 3" key="1">
    <citation type="submission" date="2024-02" db="EMBL/GenBank/DDBJ databases">
        <title>Lysobacter Genome Sequencing and Mining.</title>
        <authorList>
            <person name="Bierman J."/>
            <person name="Walker M.C."/>
        </authorList>
    </citation>
    <scope>NUCLEOTIDE SEQUENCE [LARGE SCALE GENOMIC DNA]</scope>
    <source>
        <strain evidence="1 3">PB6250</strain>
    </source>
</reference>
<gene>
    <name evidence="2" type="ORF">ABU614_03335</name>
    <name evidence="1" type="ORF">V2J18_19510</name>
</gene>
<keyword evidence="3" id="KW-1185">Reference proteome</keyword>
<dbReference type="EMBL" id="CP159925">
    <property type="protein sequence ID" value="XCO75839.1"/>
    <property type="molecule type" value="Genomic_DNA"/>
</dbReference>
<dbReference type="EMBL" id="JBANDL010000002">
    <property type="protein sequence ID" value="MEI2456847.1"/>
    <property type="molecule type" value="Genomic_DNA"/>
</dbReference>
<dbReference type="RefSeq" id="WP_336132636.1">
    <property type="nucleotide sequence ID" value="NZ_CP159925.1"/>
</dbReference>
<organism evidence="2">
    <name type="scientific">Lysobacter firmicutimachus</name>
    <dbReference type="NCBI Taxonomy" id="1792846"/>
    <lineage>
        <taxon>Bacteria</taxon>
        <taxon>Pseudomonadati</taxon>
        <taxon>Pseudomonadota</taxon>
        <taxon>Gammaproteobacteria</taxon>
        <taxon>Lysobacterales</taxon>
        <taxon>Lysobacteraceae</taxon>
        <taxon>Lysobacter</taxon>
    </lineage>
</organism>
<reference evidence="2" key="2">
    <citation type="submission" date="2024-06" db="EMBL/GenBank/DDBJ databases">
        <authorList>
            <person name="Li S."/>
        </authorList>
    </citation>
    <scope>NUCLEOTIDE SEQUENCE</scope>
    <source>
        <strain evidence="2">SR10</strain>
    </source>
</reference>
<evidence type="ECO:0000313" key="2">
    <source>
        <dbReference type="EMBL" id="XCO75839.1"/>
    </source>
</evidence>
<dbReference type="AlphaFoldDB" id="A0AAU8MUG7"/>
<dbReference type="Proteomes" id="UP001387215">
    <property type="component" value="Unassembled WGS sequence"/>
</dbReference>
<accession>A0AAU8MUG7</accession>
<protein>
    <submittedName>
        <fullName evidence="2">Uncharacterized protein</fullName>
    </submittedName>
</protein>
<evidence type="ECO:0000313" key="1">
    <source>
        <dbReference type="EMBL" id="MEI2456847.1"/>
    </source>
</evidence>
<sequence length="92" mass="10231">MTHTDVDWLCAAPPRRSYQGAGPCGGDCIPHRVRELAIAYGLGARAHHGERHWEDICDQLAVGWERLCGREPVPWAQVESDVEGAWRLVQTG</sequence>
<evidence type="ECO:0000313" key="3">
    <source>
        <dbReference type="Proteomes" id="UP001387215"/>
    </source>
</evidence>